<feature type="domain" description="SnoaL-like" evidence="1">
    <location>
        <begin position="14"/>
        <end position="117"/>
    </location>
</feature>
<protein>
    <recommendedName>
        <fullName evidence="1">SnoaL-like domain-containing protein</fullName>
    </recommendedName>
</protein>
<sequence>MGISMDYKKRLDETYQLTAQGQLEAFKNYLADDVVWTESVGFPYAGTYVGPDAVVENVHMKLGTEWEGYQAVPKAYTFNGQEVMVYGQYSGTFKATGKSFVTDFVHYYVFNSEHKVAKFTQIVESVPVLEAMK</sequence>
<proteinExistence type="predicted"/>
<dbReference type="InterPro" id="IPR037401">
    <property type="entry name" value="SnoaL-like"/>
</dbReference>
<dbReference type="Gene3D" id="3.10.450.50">
    <property type="match status" value="1"/>
</dbReference>
<dbReference type="InterPro" id="IPR032710">
    <property type="entry name" value="NTF2-like_dom_sf"/>
</dbReference>
<organism evidence="2 3">
    <name type="scientific">Streptococcus henryi</name>
    <dbReference type="NCBI Taxonomy" id="439219"/>
    <lineage>
        <taxon>Bacteria</taxon>
        <taxon>Bacillati</taxon>
        <taxon>Bacillota</taxon>
        <taxon>Bacilli</taxon>
        <taxon>Lactobacillales</taxon>
        <taxon>Streptococcaceae</taxon>
        <taxon>Streptococcus</taxon>
    </lineage>
</organism>
<dbReference type="SUPFAM" id="SSF54427">
    <property type="entry name" value="NTF2-like"/>
    <property type="match status" value="1"/>
</dbReference>
<dbReference type="PANTHER" id="PTHR41252">
    <property type="entry name" value="BLR2505 PROTEIN"/>
    <property type="match status" value="1"/>
</dbReference>
<accession>A0A1G6D7J8</accession>
<dbReference type="EMBL" id="FMXP01000033">
    <property type="protein sequence ID" value="SDB41123.1"/>
    <property type="molecule type" value="Genomic_DNA"/>
</dbReference>
<dbReference type="PANTHER" id="PTHR41252:SF1">
    <property type="entry name" value="BLR2505 PROTEIN"/>
    <property type="match status" value="1"/>
</dbReference>
<gene>
    <name evidence="2" type="ORF">SAMN02910293_02022</name>
</gene>
<dbReference type="STRING" id="439219.SAMN02910293_02022"/>
<dbReference type="Pfam" id="PF12680">
    <property type="entry name" value="SnoaL_2"/>
    <property type="match status" value="1"/>
</dbReference>
<keyword evidence="3" id="KW-1185">Reference proteome</keyword>
<evidence type="ECO:0000313" key="3">
    <source>
        <dbReference type="Proteomes" id="UP000182508"/>
    </source>
</evidence>
<evidence type="ECO:0000313" key="2">
    <source>
        <dbReference type="EMBL" id="SDB41123.1"/>
    </source>
</evidence>
<reference evidence="2 3" key="1">
    <citation type="submission" date="2016-10" db="EMBL/GenBank/DDBJ databases">
        <authorList>
            <person name="de Groot N.N."/>
        </authorList>
    </citation>
    <scope>NUCLEOTIDE SEQUENCE [LARGE SCALE GENOMIC DNA]</scope>
    <source>
        <strain evidence="2 3">A-4</strain>
    </source>
</reference>
<dbReference type="Proteomes" id="UP000182508">
    <property type="component" value="Unassembled WGS sequence"/>
</dbReference>
<evidence type="ECO:0000259" key="1">
    <source>
        <dbReference type="Pfam" id="PF12680"/>
    </source>
</evidence>
<name>A0A1G6D7J8_9STRE</name>
<dbReference type="AlphaFoldDB" id="A0A1G6D7J8"/>